<proteinExistence type="predicted"/>
<dbReference type="Proteomes" id="UP001392437">
    <property type="component" value="Unassembled WGS sequence"/>
</dbReference>
<keyword evidence="3" id="KW-1185">Reference proteome</keyword>
<sequence length="94" mass="9917">MKRPANLQTWTTSSETSSHGSKQIQAQQADRPSDGYAIGLLDHMNRRIGVCSYLFGRTGAGAGAGAGAECYAVPRRVRQPRGLGASLDEGPGEL</sequence>
<accession>A0AAW0QZZ8</accession>
<feature type="region of interest" description="Disordered" evidence="1">
    <location>
        <begin position="1"/>
        <end position="32"/>
    </location>
</feature>
<evidence type="ECO:0000313" key="2">
    <source>
        <dbReference type="EMBL" id="KAK8120581.1"/>
    </source>
</evidence>
<gene>
    <name evidence="2" type="ORF">PG999_004701</name>
</gene>
<evidence type="ECO:0000256" key="1">
    <source>
        <dbReference type="SAM" id="MobiDB-lite"/>
    </source>
</evidence>
<dbReference type="EMBL" id="JAQQWP010000004">
    <property type="protein sequence ID" value="KAK8120581.1"/>
    <property type="molecule type" value="Genomic_DNA"/>
</dbReference>
<reference evidence="2 3" key="1">
    <citation type="submission" date="2023-01" db="EMBL/GenBank/DDBJ databases">
        <title>Analysis of 21 Apiospora genomes using comparative genomics revels a genus with tremendous synthesis potential of carbohydrate active enzymes and secondary metabolites.</title>
        <authorList>
            <person name="Sorensen T."/>
        </authorList>
    </citation>
    <scope>NUCLEOTIDE SEQUENCE [LARGE SCALE GENOMIC DNA]</scope>
    <source>
        <strain evidence="2 3">CBS 117206</strain>
    </source>
</reference>
<protein>
    <submittedName>
        <fullName evidence="2">Uncharacterized protein</fullName>
    </submittedName>
</protein>
<organism evidence="2 3">
    <name type="scientific">Apiospora kogelbergensis</name>
    <dbReference type="NCBI Taxonomy" id="1337665"/>
    <lineage>
        <taxon>Eukaryota</taxon>
        <taxon>Fungi</taxon>
        <taxon>Dikarya</taxon>
        <taxon>Ascomycota</taxon>
        <taxon>Pezizomycotina</taxon>
        <taxon>Sordariomycetes</taxon>
        <taxon>Xylariomycetidae</taxon>
        <taxon>Amphisphaeriales</taxon>
        <taxon>Apiosporaceae</taxon>
        <taxon>Apiospora</taxon>
    </lineage>
</organism>
<feature type="compositionally biased region" description="Polar residues" evidence="1">
    <location>
        <begin position="1"/>
        <end position="30"/>
    </location>
</feature>
<evidence type="ECO:0000313" key="3">
    <source>
        <dbReference type="Proteomes" id="UP001392437"/>
    </source>
</evidence>
<dbReference type="AlphaFoldDB" id="A0AAW0QZZ8"/>
<name>A0AAW0QZZ8_9PEZI</name>
<comment type="caution">
    <text evidence="2">The sequence shown here is derived from an EMBL/GenBank/DDBJ whole genome shotgun (WGS) entry which is preliminary data.</text>
</comment>